<protein>
    <submittedName>
        <fullName evidence="5">Uncharacterized protein</fullName>
    </submittedName>
</protein>
<evidence type="ECO:0000256" key="1">
    <source>
        <dbReference type="ARBA" id="ARBA00004685"/>
    </source>
</evidence>
<keyword evidence="4" id="KW-1133">Transmembrane helix</keyword>
<reference evidence="5 6" key="1">
    <citation type="submission" date="2019-02" db="EMBL/GenBank/DDBJ databases">
        <title>Genome sequencing of the rare red list fungi Bondarzewia mesenterica.</title>
        <authorList>
            <person name="Buettner E."/>
            <person name="Kellner H."/>
        </authorList>
    </citation>
    <scope>NUCLEOTIDE SEQUENCE [LARGE SCALE GENOMIC DNA]</scope>
    <source>
        <strain evidence="5 6">DSM 108281</strain>
    </source>
</reference>
<evidence type="ECO:0000256" key="2">
    <source>
        <dbReference type="ARBA" id="ARBA00023002"/>
    </source>
</evidence>
<comment type="similarity">
    <text evidence="3">Belongs to the ustYa family.</text>
</comment>
<dbReference type="AlphaFoldDB" id="A0A4S4LA35"/>
<accession>A0A4S4LA35</accession>
<comment type="pathway">
    <text evidence="1">Mycotoxin biosynthesis.</text>
</comment>
<evidence type="ECO:0000313" key="5">
    <source>
        <dbReference type="EMBL" id="THH08335.1"/>
    </source>
</evidence>
<dbReference type="PANTHER" id="PTHR33365:SF11">
    <property type="entry name" value="TAT PATHWAY SIGNAL SEQUENCE"/>
    <property type="match status" value="1"/>
</dbReference>
<dbReference type="OrthoDB" id="3687641at2759"/>
<name>A0A4S4LA35_9AGAM</name>
<feature type="transmembrane region" description="Helical" evidence="4">
    <location>
        <begin position="6"/>
        <end position="28"/>
    </location>
</feature>
<evidence type="ECO:0000256" key="4">
    <source>
        <dbReference type="SAM" id="Phobius"/>
    </source>
</evidence>
<keyword evidence="2" id="KW-0560">Oxidoreductase</keyword>
<comment type="caution">
    <text evidence="5">The sequence shown here is derived from an EMBL/GenBank/DDBJ whole genome shotgun (WGS) entry which is preliminary data.</text>
</comment>
<keyword evidence="4" id="KW-0472">Membrane</keyword>
<dbReference type="InterPro" id="IPR021765">
    <property type="entry name" value="UstYa-like"/>
</dbReference>
<organism evidence="5 6">
    <name type="scientific">Bondarzewia mesenterica</name>
    <dbReference type="NCBI Taxonomy" id="1095465"/>
    <lineage>
        <taxon>Eukaryota</taxon>
        <taxon>Fungi</taxon>
        <taxon>Dikarya</taxon>
        <taxon>Basidiomycota</taxon>
        <taxon>Agaricomycotina</taxon>
        <taxon>Agaricomycetes</taxon>
        <taxon>Russulales</taxon>
        <taxon>Bondarzewiaceae</taxon>
        <taxon>Bondarzewia</taxon>
    </lineage>
</organism>
<dbReference type="Pfam" id="PF11807">
    <property type="entry name" value="UstYa"/>
    <property type="match status" value="1"/>
</dbReference>
<keyword evidence="4" id="KW-0812">Transmembrane</keyword>
<gene>
    <name evidence="5" type="ORF">EW146_g9028</name>
</gene>
<sequence>MPPPILLHLTALSAVLIVLLVMTASVMYSRKSSGSNDHIFIIPPGRWDVGELKPVRVLVEDTRQYQLDTTAGIAQWEHLVPPDGGIIHHSHKGPQYTISMFHQLRCLDVVRSAVVATNASELAKAQHCMNYLRQMVLCRVDLGLENVRDPYGPHAVELTRMHTCQDWRAVYDAVERNKATFVN</sequence>
<dbReference type="GO" id="GO:0016491">
    <property type="term" value="F:oxidoreductase activity"/>
    <property type="evidence" value="ECO:0007669"/>
    <property type="project" value="UniProtKB-KW"/>
</dbReference>
<evidence type="ECO:0000256" key="3">
    <source>
        <dbReference type="ARBA" id="ARBA00035112"/>
    </source>
</evidence>
<dbReference type="PANTHER" id="PTHR33365">
    <property type="entry name" value="YALI0B05434P"/>
    <property type="match status" value="1"/>
</dbReference>
<dbReference type="EMBL" id="SGPL01000706">
    <property type="protein sequence ID" value="THH08335.1"/>
    <property type="molecule type" value="Genomic_DNA"/>
</dbReference>
<evidence type="ECO:0000313" key="6">
    <source>
        <dbReference type="Proteomes" id="UP000310158"/>
    </source>
</evidence>
<dbReference type="Proteomes" id="UP000310158">
    <property type="component" value="Unassembled WGS sequence"/>
</dbReference>
<dbReference type="GO" id="GO:0043386">
    <property type="term" value="P:mycotoxin biosynthetic process"/>
    <property type="evidence" value="ECO:0007669"/>
    <property type="project" value="InterPro"/>
</dbReference>
<keyword evidence="6" id="KW-1185">Reference proteome</keyword>
<proteinExistence type="inferred from homology"/>